<name>A0A510JDG9_9FUSO</name>
<protein>
    <submittedName>
        <fullName evidence="2">DUF1703 domain-containing protein</fullName>
    </submittedName>
</protein>
<sequence>MKKGIGIGVEDFSEVIKENCYYIDKTKWIGEILEDKSKIKLFTRPRRFGKTLNMSMLKYFFNVENKEENKKLFSGLDIEKSEYISEQGQYPVIFISLKSIKAKTWEEAIQEIRLLILELFSEYKYLLEDLDEYDLPRFKKYLLGNADFSELKNALLFLTRILFQKYKKEVILLIDEYDSPLISAYEHHYYSDAIAFFKVFYGEALKTNQYLKMGVMTGIIRVIKAGIFSDLNNLRVYSILNRQYPDFFGFNGEEVEKSLKDFDIEYKLSDVKLWYNGYKFGNSEVYNPWSILNFLKDGKLAPYWIDTSGNFLINQILKNTDSEIMETLEALFNGETVEENISDNSDLSSLLGQEEIWELLLFSGYLTIDEKIGEDYEDVYSLRLPNREVREFFRKKFIDVNFGESMFRKAMEGLKNLKFDIFQKYLQNILLKSTSFMDTKNEDFYHGLVLGMMFYLDNHYYVKSNEESGLGRYDVVIEPKNKNNRGFILEFKVVKNEDDLEKVSEEAIEQIIEKKYDIGLRDRGIKDVTFVGVAFCGKVVKVSYR</sequence>
<dbReference type="Pfam" id="PF08011">
    <property type="entry name" value="PDDEXK_9"/>
    <property type="match status" value="1"/>
</dbReference>
<organism evidence="2 3">
    <name type="scientific">Leptotrichia hofstadii</name>
    <dbReference type="NCBI Taxonomy" id="157688"/>
    <lineage>
        <taxon>Bacteria</taxon>
        <taxon>Fusobacteriati</taxon>
        <taxon>Fusobacteriota</taxon>
        <taxon>Fusobacteriia</taxon>
        <taxon>Fusobacteriales</taxon>
        <taxon>Leptotrichiaceae</taxon>
        <taxon>Leptotrichia</taxon>
    </lineage>
</organism>
<evidence type="ECO:0000313" key="2">
    <source>
        <dbReference type="EMBL" id="BBM37328.1"/>
    </source>
</evidence>
<keyword evidence="3" id="KW-1185">Reference proteome</keyword>
<feature type="domain" description="AAA-ATPase-like" evidence="1">
    <location>
        <begin position="7"/>
        <end position="228"/>
    </location>
</feature>
<dbReference type="PANTHER" id="PTHR34825:SF1">
    <property type="entry name" value="AAA-ATPASE-LIKE DOMAIN-CONTAINING PROTEIN"/>
    <property type="match status" value="1"/>
</dbReference>
<dbReference type="EMBL" id="AP019823">
    <property type="protein sequence ID" value="BBM37328.1"/>
    <property type="molecule type" value="Genomic_DNA"/>
</dbReference>
<accession>A0A510JDG9</accession>
<dbReference type="AlphaFoldDB" id="A0A510JDG9"/>
<dbReference type="Pfam" id="PF09820">
    <property type="entry name" value="AAA-ATPase_like"/>
    <property type="match status" value="1"/>
</dbReference>
<dbReference type="Proteomes" id="UP000321892">
    <property type="component" value="Chromosome"/>
</dbReference>
<dbReference type="RefSeq" id="WP_026745527.1">
    <property type="nucleotide sequence ID" value="NZ_AP019823.1"/>
</dbReference>
<dbReference type="OrthoDB" id="78597at2"/>
<reference evidence="2 3" key="1">
    <citation type="submission" date="2019-07" db="EMBL/GenBank/DDBJ databases">
        <title>Complete Genome Sequence of Leptotrichia hofstadii Strain JCM16775.</title>
        <authorList>
            <person name="Watanabe S."/>
            <person name="Cui L."/>
        </authorList>
    </citation>
    <scope>NUCLEOTIDE SEQUENCE [LARGE SCALE GENOMIC DNA]</scope>
    <source>
        <strain evidence="2 3">JCM16775</strain>
    </source>
</reference>
<dbReference type="PANTHER" id="PTHR34825">
    <property type="entry name" value="CONSERVED PROTEIN, WITH A WEAK D-GALACTARATE DEHYDRATASE/ALTRONATE HYDROLASE DOMAIN"/>
    <property type="match status" value="1"/>
</dbReference>
<evidence type="ECO:0000259" key="1">
    <source>
        <dbReference type="Pfam" id="PF09820"/>
    </source>
</evidence>
<dbReference type="InterPro" id="IPR012547">
    <property type="entry name" value="PDDEXK_9"/>
</dbReference>
<dbReference type="InterPro" id="IPR018631">
    <property type="entry name" value="AAA-ATPase-like_dom"/>
</dbReference>
<proteinExistence type="predicted"/>
<gene>
    <name evidence="2" type="ORF">JCM16775_0003</name>
</gene>
<dbReference type="KEGG" id="lhf:JCM16775_0003"/>
<evidence type="ECO:0000313" key="3">
    <source>
        <dbReference type="Proteomes" id="UP000321892"/>
    </source>
</evidence>